<reference evidence="2" key="1">
    <citation type="journal article" date="2020" name="Fungal Divers.">
        <title>Resolving the Mortierellaceae phylogeny through synthesis of multi-gene phylogenetics and phylogenomics.</title>
        <authorList>
            <person name="Vandepol N."/>
            <person name="Liber J."/>
            <person name="Desiro A."/>
            <person name="Na H."/>
            <person name="Kennedy M."/>
            <person name="Barry K."/>
            <person name="Grigoriev I.V."/>
            <person name="Miller A.N."/>
            <person name="O'Donnell K."/>
            <person name="Stajich J.E."/>
            <person name="Bonito G."/>
        </authorList>
    </citation>
    <scope>NUCLEOTIDE SEQUENCE</scope>
    <source>
        <strain evidence="2">NVP60</strain>
    </source>
</reference>
<feature type="region of interest" description="Disordered" evidence="1">
    <location>
        <begin position="31"/>
        <end position="62"/>
    </location>
</feature>
<gene>
    <name evidence="2" type="ORF">BGZ97_009127</name>
</gene>
<name>A0A9P6RAL8_9FUNG</name>
<evidence type="ECO:0000313" key="2">
    <source>
        <dbReference type="EMBL" id="KAG0314603.1"/>
    </source>
</evidence>
<dbReference type="AlphaFoldDB" id="A0A9P6RAL8"/>
<feature type="compositionally biased region" description="Low complexity" evidence="1">
    <location>
        <begin position="31"/>
        <end position="49"/>
    </location>
</feature>
<keyword evidence="3" id="KW-1185">Reference proteome</keyword>
<sequence length="309" mass="32030">MAPSAIAACAVRGNSIYIYYQSNKNPSSYPLSVLSAQPSSQSSGSNAGSPTATPGPINPYFPSSLSQTNTYGQYDDATTTVSKSNDNKKILATDSDIAPAAPSNGVKGVNGTLYVQLLSIINSGSNLASLGSQASSLSMVSMNTYRHDLLLAFNGRGGSMMSGSALVRMIPQSPSTGNGLDSLSGLPWTFETIQPPLLAYGATTQLWLATPRGSTADQASLVYDMFTSQNKAGLQLGMLDIDGGRVSVLGNVIPIQSDGNPVLVHLESSTSLLNYNMAIIGVSSTAPTLSTGIYFSSDDGTLVVNLTDC</sequence>
<dbReference type="OrthoDB" id="2400492at2759"/>
<proteinExistence type="predicted"/>
<dbReference type="Proteomes" id="UP000823405">
    <property type="component" value="Unassembled WGS sequence"/>
</dbReference>
<comment type="caution">
    <text evidence="2">The sequence shown here is derived from an EMBL/GenBank/DDBJ whole genome shotgun (WGS) entry which is preliminary data.</text>
</comment>
<evidence type="ECO:0000256" key="1">
    <source>
        <dbReference type="SAM" id="MobiDB-lite"/>
    </source>
</evidence>
<protein>
    <submittedName>
        <fullName evidence="2">Uncharacterized protein</fullName>
    </submittedName>
</protein>
<evidence type="ECO:0000313" key="3">
    <source>
        <dbReference type="Proteomes" id="UP000823405"/>
    </source>
</evidence>
<organism evidence="2 3">
    <name type="scientific">Linnemannia gamsii</name>
    <dbReference type="NCBI Taxonomy" id="64522"/>
    <lineage>
        <taxon>Eukaryota</taxon>
        <taxon>Fungi</taxon>
        <taxon>Fungi incertae sedis</taxon>
        <taxon>Mucoromycota</taxon>
        <taxon>Mortierellomycotina</taxon>
        <taxon>Mortierellomycetes</taxon>
        <taxon>Mortierellales</taxon>
        <taxon>Mortierellaceae</taxon>
        <taxon>Linnemannia</taxon>
    </lineage>
</organism>
<dbReference type="EMBL" id="JAAAIN010000431">
    <property type="protein sequence ID" value="KAG0314603.1"/>
    <property type="molecule type" value="Genomic_DNA"/>
</dbReference>
<accession>A0A9P6RAL8</accession>